<reference evidence="9 10" key="1">
    <citation type="submission" date="2010-01" db="EMBL/GenBank/DDBJ databases">
        <title>The complete genome of Thermobispora bispora DSM 43833.</title>
        <authorList>
            <consortium name="US DOE Joint Genome Institute (JGI-PGF)"/>
            <person name="Lucas S."/>
            <person name="Copeland A."/>
            <person name="Lapidus A."/>
            <person name="Glavina del Rio T."/>
            <person name="Dalin E."/>
            <person name="Tice H."/>
            <person name="Bruce D."/>
            <person name="Goodwin L."/>
            <person name="Pitluck S."/>
            <person name="Kyrpides N."/>
            <person name="Mavromatis K."/>
            <person name="Ivanova N."/>
            <person name="Mikhailova N."/>
            <person name="Chertkov O."/>
            <person name="Brettin T."/>
            <person name="Detter J.C."/>
            <person name="Han C."/>
            <person name="Larimer F."/>
            <person name="Land M."/>
            <person name="Hauser L."/>
            <person name="Markowitz V."/>
            <person name="Cheng J.-F."/>
            <person name="Hugenholtz P."/>
            <person name="Woyke T."/>
            <person name="Wu D."/>
            <person name="Jando M."/>
            <person name="Schneider S."/>
            <person name="Klenk H.-P."/>
            <person name="Eisen J.A."/>
        </authorList>
    </citation>
    <scope>NUCLEOTIDE SEQUENCE [LARGE SCALE GENOMIC DNA]</scope>
    <source>
        <strain evidence="10">ATCC 19993 / DSM 43833 / CBS 139.67 / JCM 10125 / KCTC 9307 / NBRC 14880 / R51</strain>
    </source>
</reference>
<keyword evidence="4 7" id="KW-1133">Transmembrane helix</keyword>
<evidence type="ECO:0000259" key="8">
    <source>
        <dbReference type="Pfam" id="PF13396"/>
    </source>
</evidence>
<keyword evidence="2" id="KW-1003">Cell membrane</keyword>
<feature type="region of interest" description="Disordered" evidence="6">
    <location>
        <begin position="72"/>
        <end position="95"/>
    </location>
</feature>
<feature type="domain" description="Cardiolipin synthase N-terminal" evidence="8">
    <location>
        <begin position="18"/>
        <end position="63"/>
    </location>
</feature>
<proteinExistence type="predicted"/>
<evidence type="ECO:0000256" key="6">
    <source>
        <dbReference type="SAM" id="MobiDB-lite"/>
    </source>
</evidence>
<dbReference type="HOGENOM" id="CLU_113604_4_1_11"/>
<accession>D6Y3H5</accession>
<dbReference type="GO" id="GO:0005886">
    <property type="term" value="C:plasma membrane"/>
    <property type="evidence" value="ECO:0007669"/>
    <property type="project" value="UniProtKB-SubCell"/>
</dbReference>
<dbReference type="EMBL" id="CP001874">
    <property type="protein sequence ID" value="ADG87004.1"/>
    <property type="molecule type" value="Genomic_DNA"/>
</dbReference>
<evidence type="ECO:0000313" key="10">
    <source>
        <dbReference type="Proteomes" id="UP000006640"/>
    </source>
</evidence>
<dbReference type="AlphaFoldDB" id="D6Y3H5"/>
<keyword evidence="3 7" id="KW-0812">Transmembrane</keyword>
<keyword evidence="5 7" id="KW-0472">Membrane</keyword>
<feature type="transmembrane region" description="Helical" evidence="7">
    <location>
        <begin position="41"/>
        <end position="61"/>
    </location>
</feature>
<evidence type="ECO:0000256" key="7">
    <source>
        <dbReference type="SAM" id="Phobius"/>
    </source>
</evidence>
<dbReference type="Proteomes" id="UP000006640">
    <property type="component" value="Chromosome"/>
</dbReference>
<dbReference type="KEGG" id="tbi:Tbis_0273"/>
<protein>
    <recommendedName>
        <fullName evidence="8">Cardiolipin synthase N-terminal domain-containing protein</fullName>
    </recommendedName>
</protein>
<evidence type="ECO:0000256" key="5">
    <source>
        <dbReference type="ARBA" id="ARBA00023136"/>
    </source>
</evidence>
<evidence type="ECO:0000256" key="3">
    <source>
        <dbReference type="ARBA" id="ARBA00022692"/>
    </source>
</evidence>
<evidence type="ECO:0000256" key="4">
    <source>
        <dbReference type="ARBA" id="ARBA00022989"/>
    </source>
</evidence>
<dbReference type="InterPro" id="IPR027379">
    <property type="entry name" value="CLS_N"/>
</dbReference>
<feature type="transmembrane region" description="Helical" evidence="7">
    <location>
        <begin position="6"/>
        <end position="29"/>
    </location>
</feature>
<name>D6Y3H5_THEBD</name>
<dbReference type="STRING" id="469371.Tbis_0273"/>
<evidence type="ECO:0000313" key="9">
    <source>
        <dbReference type="EMBL" id="ADG87004.1"/>
    </source>
</evidence>
<sequence length="108" mass="12059">MAYLVGMPSVISGLVLLAFWLFCLFHVITTPWHEVRNLPKAAWVIIVALLPGLGGLLWLLFGRPQAPAWHDPAAGAGWREQPQPGRPIGPDDDPEFLRSLDRRLRGEE</sequence>
<keyword evidence="10" id="KW-1185">Reference proteome</keyword>
<organism evidence="9 10">
    <name type="scientific">Thermobispora bispora (strain ATCC 19993 / DSM 43833 / CBS 139.67 / JCM 10125 / KCTC 9307 / NBRC 14880 / R51)</name>
    <dbReference type="NCBI Taxonomy" id="469371"/>
    <lineage>
        <taxon>Bacteria</taxon>
        <taxon>Bacillati</taxon>
        <taxon>Actinomycetota</taxon>
        <taxon>Actinomycetes</taxon>
        <taxon>Streptosporangiales</taxon>
        <taxon>Streptosporangiaceae</taxon>
        <taxon>Thermobispora</taxon>
    </lineage>
</organism>
<dbReference type="eggNOG" id="ENOG5033A58">
    <property type="taxonomic scope" value="Bacteria"/>
</dbReference>
<comment type="subcellular location">
    <subcellularLocation>
        <location evidence="1">Cell membrane</location>
        <topology evidence="1">Multi-pass membrane protein</topology>
    </subcellularLocation>
</comment>
<evidence type="ECO:0000256" key="1">
    <source>
        <dbReference type="ARBA" id="ARBA00004651"/>
    </source>
</evidence>
<gene>
    <name evidence="9" type="ordered locus">Tbis_0273</name>
</gene>
<evidence type="ECO:0000256" key="2">
    <source>
        <dbReference type="ARBA" id="ARBA00022475"/>
    </source>
</evidence>
<dbReference type="Pfam" id="PF13396">
    <property type="entry name" value="PLDc_N"/>
    <property type="match status" value="1"/>
</dbReference>